<dbReference type="Pfam" id="PF02179">
    <property type="entry name" value="BAG"/>
    <property type="match status" value="1"/>
</dbReference>
<dbReference type="Proteomes" id="UP001623330">
    <property type="component" value="Unassembled WGS sequence"/>
</dbReference>
<dbReference type="PROSITE" id="PS51035">
    <property type="entry name" value="BAG"/>
    <property type="match status" value="1"/>
</dbReference>
<proteinExistence type="predicted"/>
<keyword evidence="1" id="KW-0812">Transmembrane</keyword>
<keyword evidence="1" id="KW-1133">Transmembrane helix</keyword>
<sequence>MEKLMDYLKNDNGELNIYLATATAALLAVIVWKFSSRSAQTSSKKSSKKKKNVKRAEPVQMTLEKKIENVHLRYKNEYEERIKKVLGTFNPDSEKDVYEKNYCNEMLLKLLIELDGIDLVNEEPERKKQLKEQRKLVIKEIQGQLKKLDTLA</sequence>
<reference evidence="3 4" key="1">
    <citation type="submission" date="2024-05" db="EMBL/GenBank/DDBJ databases">
        <title>Long read based assembly of the Candida bracarensis genome reveals expanded adhesin content.</title>
        <authorList>
            <person name="Marcet-Houben M."/>
            <person name="Ksiezopolska E."/>
            <person name="Gabaldon T."/>
        </authorList>
    </citation>
    <scope>NUCLEOTIDE SEQUENCE [LARGE SCALE GENOMIC DNA]</scope>
    <source>
        <strain evidence="3 4">CBM6</strain>
    </source>
</reference>
<dbReference type="Gene3D" id="1.20.58.120">
    <property type="entry name" value="BAG domain"/>
    <property type="match status" value="1"/>
</dbReference>
<dbReference type="EMBL" id="JBEVYD010000005">
    <property type="protein sequence ID" value="KAL3232957.1"/>
    <property type="molecule type" value="Genomic_DNA"/>
</dbReference>
<dbReference type="InterPro" id="IPR036533">
    <property type="entry name" value="BAG_dom_sf"/>
</dbReference>
<dbReference type="SUPFAM" id="SSF63491">
    <property type="entry name" value="BAG domain"/>
    <property type="match status" value="1"/>
</dbReference>
<comment type="caution">
    <text evidence="3">The sequence shown here is derived from an EMBL/GenBank/DDBJ whole genome shotgun (WGS) entry which is preliminary data.</text>
</comment>
<name>A0ABR4NW66_9SACH</name>
<accession>A0ABR4NW66</accession>
<feature type="domain" description="BAG" evidence="2">
    <location>
        <begin position="66"/>
        <end position="152"/>
    </location>
</feature>
<dbReference type="InterPro" id="IPR003103">
    <property type="entry name" value="BAG_domain"/>
</dbReference>
<dbReference type="SMART" id="SM00264">
    <property type="entry name" value="BAG"/>
    <property type="match status" value="1"/>
</dbReference>
<evidence type="ECO:0000313" key="3">
    <source>
        <dbReference type="EMBL" id="KAL3232957.1"/>
    </source>
</evidence>
<keyword evidence="1" id="KW-0472">Membrane</keyword>
<feature type="transmembrane region" description="Helical" evidence="1">
    <location>
        <begin position="15"/>
        <end position="35"/>
    </location>
</feature>
<gene>
    <name evidence="3" type="ORF">RNJ44_04873</name>
</gene>
<evidence type="ECO:0000313" key="4">
    <source>
        <dbReference type="Proteomes" id="UP001623330"/>
    </source>
</evidence>
<organism evidence="3 4">
    <name type="scientific">Nakaseomyces bracarensis</name>
    <dbReference type="NCBI Taxonomy" id="273131"/>
    <lineage>
        <taxon>Eukaryota</taxon>
        <taxon>Fungi</taxon>
        <taxon>Dikarya</taxon>
        <taxon>Ascomycota</taxon>
        <taxon>Saccharomycotina</taxon>
        <taxon>Saccharomycetes</taxon>
        <taxon>Saccharomycetales</taxon>
        <taxon>Saccharomycetaceae</taxon>
        <taxon>Nakaseomyces</taxon>
    </lineage>
</organism>
<evidence type="ECO:0000259" key="2">
    <source>
        <dbReference type="PROSITE" id="PS51035"/>
    </source>
</evidence>
<protein>
    <submittedName>
        <fullName evidence="3">HSP70 co-chaperone SNL1</fullName>
    </submittedName>
</protein>
<keyword evidence="4" id="KW-1185">Reference proteome</keyword>
<evidence type="ECO:0000256" key="1">
    <source>
        <dbReference type="SAM" id="Phobius"/>
    </source>
</evidence>